<dbReference type="Pfam" id="PF00561">
    <property type="entry name" value="Abhydrolase_1"/>
    <property type="match status" value="1"/>
</dbReference>
<name>A0A1H8PV86_9HYPH</name>
<dbReference type="RefSeq" id="WP_083539935.1">
    <property type="nucleotide sequence ID" value="NZ_FNXB01000017.1"/>
</dbReference>
<dbReference type="STRING" id="501024.RTCCBAU85039_3556"/>
<evidence type="ECO:0000313" key="4">
    <source>
        <dbReference type="Proteomes" id="UP000183063"/>
    </source>
</evidence>
<reference evidence="2" key="1">
    <citation type="submission" date="2016-10" db="EMBL/GenBank/DDBJ databases">
        <authorList>
            <person name="de Groot N.N."/>
        </authorList>
    </citation>
    <scope>NUCLEOTIDE SEQUENCE [LARGE SCALE GENOMIC DNA]</scope>
    <source>
        <strain evidence="2">CCBAU85039</strain>
    </source>
</reference>
<dbReference type="SUPFAM" id="SSF53474">
    <property type="entry name" value="alpha/beta-Hydrolases"/>
    <property type="match status" value="1"/>
</dbReference>
<dbReference type="Proteomes" id="UP000183063">
    <property type="component" value="Unassembled WGS sequence"/>
</dbReference>
<protein>
    <submittedName>
        <fullName evidence="2">Alpha/beta hydrolase family protein</fullName>
    </submittedName>
    <submittedName>
        <fullName evidence="3">Alpha/beta hydrolase fold</fullName>
    </submittedName>
</protein>
<dbReference type="Gene3D" id="3.40.50.1820">
    <property type="entry name" value="alpha/beta hydrolase"/>
    <property type="match status" value="1"/>
</dbReference>
<evidence type="ECO:0000313" key="3">
    <source>
        <dbReference type="EMBL" id="SEO45577.1"/>
    </source>
</evidence>
<gene>
    <name evidence="2" type="ORF">RTCCBAU85039_3556</name>
    <name evidence="3" type="ORF">SAMN05216228_1017117</name>
</gene>
<organism evidence="2 4">
    <name type="scientific">Rhizobium tibeticum</name>
    <dbReference type="NCBI Taxonomy" id="501024"/>
    <lineage>
        <taxon>Bacteria</taxon>
        <taxon>Pseudomonadati</taxon>
        <taxon>Pseudomonadota</taxon>
        <taxon>Alphaproteobacteria</taxon>
        <taxon>Hyphomicrobiales</taxon>
        <taxon>Rhizobiaceae</taxon>
        <taxon>Rhizobium/Agrobacterium group</taxon>
        <taxon>Rhizobium</taxon>
    </lineage>
</organism>
<dbReference type="GO" id="GO:0016787">
    <property type="term" value="F:hydrolase activity"/>
    <property type="evidence" value="ECO:0007669"/>
    <property type="project" value="UniProtKB-KW"/>
</dbReference>
<reference evidence="4" key="3">
    <citation type="submission" date="2016-10" db="EMBL/GenBank/DDBJ databases">
        <authorList>
            <person name="Wibberg D."/>
        </authorList>
    </citation>
    <scope>NUCLEOTIDE SEQUENCE [LARGE SCALE GENOMIC DNA]</scope>
</reference>
<dbReference type="InterPro" id="IPR029058">
    <property type="entry name" value="AB_hydrolase_fold"/>
</dbReference>
<dbReference type="EMBL" id="FOCV01000017">
    <property type="protein sequence ID" value="SEO45577.1"/>
    <property type="molecule type" value="Genomic_DNA"/>
</dbReference>
<dbReference type="PANTHER" id="PTHR37946:SF1">
    <property type="entry name" value="SLL1969 PROTEIN"/>
    <property type="match status" value="1"/>
</dbReference>
<dbReference type="AlphaFoldDB" id="A0A1H8PV86"/>
<evidence type="ECO:0000259" key="1">
    <source>
        <dbReference type="Pfam" id="PF00561"/>
    </source>
</evidence>
<accession>A0A1H8PV86</accession>
<keyword evidence="2" id="KW-0378">Hydrolase</keyword>
<dbReference type="OrthoDB" id="556502at2"/>
<dbReference type="InterPro" id="IPR000073">
    <property type="entry name" value="AB_hydrolase_1"/>
</dbReference>
<dbReference type="Proteomes" id="UP000198939">
    <property type="component" value="Unassembled WGS sequence"/>
</dbReference>
<sequence>MLERKHSLHVALRFVFNLCVSLPVACLSLEQPMAMGIERPSAECVVLMHGLARGSGSFWLIERVLARRGFFVINEEYPSTTASIADLARYVGKSVEACEDRRVNFVTHSLGGILVRYWLAHTRPLSLGRVVMLAPPNNGSEIVDVFGDVAPFHWINGPAGLELGTNASATPKVLPNPDYPLGIIAGDISLNPIFNSIIEGPNDGKVSVASTKIEGASDHLVLHTTHTFMMFNPIVVVETMNFLETGTFDHDLTLQEASGAMLAIFE</sequence>
<dbReference type="EMBL" id="FNXB01000017">
    <property type="protein sequence ID" value="SEH99217.1"/>
    <property type="molecule type" value="Genomic_DNA"/>
</dbReference>
<reference evidence="3 5" key="2">
    <citation type="submission" date="2016-10" db="EMBL/GenBank/DDBJ databases">
        <authorList>
            <person name="Varghese N."/>
            <person name="Submissions S."/>
        </authorList>
    </citation>
    <scope>NUCLEOTIDE SEQUENCE [LARGE SCALE GENOMIC DNA]</scope>
    <source>
        <strain evidence="3 5">CGMCC 1.7071</strain>
    </source>
</reference>
<proteinExistence type="predicted"/>
<keyword evidence="5" id="KW-1185">Reference proteome</keyword>
<dbReference type="PANTHER" id="PTHR37946">
    <property type="entry name" value="SLL1969 PROTEIN"/>
    <property type="match status" value="1"/>
</dbReference>
<evidence type="ECO:0000313" key="2">
    <source>
        <dbReference type="EMBL" id="SEH99217.1"/>
    </source>
</evidence>
<evidence type="ECO:0000313" key="5">
    <source>
        <dbReference type="Proteomes" id="UP000198939"/>
    </source>
</evidence>
<feature type="domain" description="AB hydrolase-1" evidence="1">
    <location>
        <begin position="45"/>
        <end position="152"/>
    </location>
</feature>